<dbReference type="AlphaFoldDB" id="X1RR35"/>
<gene>
    <name evidence="1" type="ORF">S12H4_19330</name>
</gene>
<comment type="caution">
    <text evidence="1">The sequence shown here is derived from an EMBL/GenBank/DDBJ whole genome shotgun (WGS) entry which is preliminary data.</text>
</comment>
<feature type="non-terminal residue" evidence="1">
    <location>
        <position position="131"/>
    </location>
</feature>
<reference evidence="1" key="1">
    <citation type="journal article" date="2014" name="Front. Microbiol.">
        <title>High frequency of phylogenetically diverse reductive dehalogenase-homologous genes in deep subseafloor sedimentary metagenomes.</title>
        <authorList>
            <person name="Kawai M."/>
            <person name="Futagami T."/>
            <person name="Toyoda A."/>
            <person name="Takaki Y."/>
            <person name="Nishi S."/>
            <person name="Hori S."/>
            <person name="Arai W."/>
            <person name="Tsubouchi T."/>
            <person name="Morono Y."/>
            <person name="Uchiyama I."/>
            <person name="Ito T."/>
            <person name="Fujiyama A."/>
            <person name="Inagaki F."/>
            <person name="Takami H."/>
        </authorList>
    </citation>
    <scope>NUCLEOTIDE SEQUENCE</scope>
    <source>
        <strain evidence="1">Expedition CK06-06</strain>
    </source>
</reference>
<dbReference type="EMBL" id="BARW01009655">
    <property type="protein sequence ID" value="GAI83118.1"/>
    <property type="molecule type" value="Genomic_DNA"/>
</dbReference>
<protein>
    <submittedName>
        <fullName evidence="1">Uncharacterized protein</fullName>
    </submittedName>
</protein>
<name>X1RR35_9ZZZZ</name>
<accession>X1RR35</accession>
<proteinExistence type="predicted"/>
<sequence length="131" mass="14332">MWHPPTFLPIEKAINTTQLKLDIDAIAAFLSEDSIDKLVKADTALRGHIQSIKDNPQLLRSLKRLNIVNLGIGLLEEDGACPLCDTPWPPGQLLQHLEKHVLEAKTAGEYQASISAICGPQSISMSNIVAR</sequence>
<evidence type="ECO:0000313" key="1">
    <source>
        <dbReference type="EMBL" id="GAI83118.1"/>
    </source>
</evidence>
<organism evidence="1">
    <name type="scientific">marine sediment metagenome</name>
    <dbReference type="NCBI Taxonomy" id="412755"/>
    <lineage>
        <taxon>unclassified sequences</taxon>
        <taxon>metagenomes</taxon>
        <taxon>ecological metagenomes</taxon>
    </lineage>
</organism>